<evidence type="ECO:0000313" key="4">
    <source>
        <dbReference type="Proteomes" id="UP000279600"/>
    </source>
</evidence>
<evidence type="ECO:0008006" key="5">
    <source>
        <dbReference type="Google" id="ProtNLM"/>
    </source>
</evidence>
<keyword evidence="4" id="KW-1185">Reference proteome</keyword>
<feature type="transmembrane region" description="Helical" evidence="1">
    <location>
        <begin position="37"/>
        <end position="56"/>
    </location>
</feature>
<evidence type="ECO:0000256" key="2">
    <source>
        <dbReference type="SAM" id="SignalP"/>
    </source>
</evidence>
<evidence type="ECO:0000313" key="3">
    <source>
        <dbReference type="EMBL" id="AZQ44684.1"/>
    </source>
</evidence>
<name>A0A3S9MZX9_9FLAO</name>
<gene>
    <name evidence="3" type="ORF">EJ995_10695</name>
</gene>
<sequence length="59" mass="6311">MKSLKLTITACLLFVGMTAMAQPSFEEDVNDTEAAPIPGIAYAMAAGMMIGVARLYKKK</sequence>
<evidence type="ECO:0000256" key="1">
    <source>
        <dbReference type="SAM" id="Phobius"/>
    </source>
</evidence>
<dbReference type="EMBL" id="CP034549">
    <property type="protein sequence ID" value="AZQ44684.1"/>
    <property type="molecule type" value="Genomic_DNA"/>
</dbReference>
<keyword evidence="1" id="KW-0812">Transmembrane</keyword>
<keyword evidence="2" id="KW-0732">Signal</keyword>
<protein>
    <recommendedName>
        <fullName evidence="5">PEP-CTERM sorting domain-containing protein</fullName>
    </recommendedName>
</protein>
<dbReference type="RefSeq" id="WP_126448363.1">
    <property type="nucleotide sequence ID" value="NZ_CP034549.1"/>
</dbReference>
<reference evidence="3 4" key="1">
    <citation type="submission" date="2018-12" db="EMBL/GenBank/DDBJ databases">
        <title>Complete genome of Nonlabens sp. MJ115.</title>
        <authorList>
            <person name="Choi H.S."/>
            <person name="Jung J."/>
        </authorList>
    </citation>
    <scope>NUCLEOTIDE SEQUENCE [LARGE SCALE GENOMIC DNA]</scope>
    <source>
        <strain evidence="3 4">MJ115</strain>
    </source>
</reference>
<feature type="signal peptide" evidence="2">
    <location>
        <begin position="1"/>
        <end position="21"/>
    </location>
</feature>
<dbReference type="AlphaFoldDB" id="A0A3S9MZX9"/>
<dbReference type="Proteomes" id="UP000279600">
    <property type="component" value="Chromosome"/>
</dbReference>
<dbReference type="KEGG" id="noj:EJ995_10695"/>
<feature type="chain" id="PRO_5019507871" description="PEP-CTERM sorting domain-containing protein" evidence="2">
    <location>
        <begin position="22"/>
        <end position="59"/>
    </location>
</feature>
<accession>A0A3S9MZX9</accession>
<organism evidence="3 4">
    <name type="scientific">Nonlabens ponticola</name>
    <dbReference type="NCBI Taxonomy" id="2496866"/>
    <lineage>
        <taxon>Bacteria</taxon>
        <taxon>Pseudomonadati</taxon>
        <taxon>Bacteroidota</taxon>
        <taxon>Flavobacteriia</taxon>
        <taxon>Flavobacteriales</taxon>
        <taxon>Flavobacteriaceae</taxon>
        <taxon>Nonlabens</taxon>
    </lineage>
</organism>
<proteinExistence type="predicted"/>
<keyword evidence="1" id="KW-0472">Membrane</keyword>
<keyword evidence="1" id="KW-1133">Transmembrane helix</keyword>